<accession>A0A2T7PVX8</accession>
<comment type="caution">
    <text evidence="2">The sequence shown here is derived from an EMBL/GenBank/DDBJ whole genome shotgun (WGS) entry which is preliminary data.</text>
</comment>
<dbReference type="EMBL" id="PZQS01000001">
    <property type="protein sequence ID" value="PVD37586.1"/>
    <property type="molecule type" value="Genomic_DNA"/>
</dbReference>
<keyword evidence="1" id="KW-1133">Transmembrane helix</keyword>
<organism evidence="2 3">
    <name type="scientific">Pomacea canaliculata</name>
    <name type="common">Golden apple snail</name>
    <dbReference type="NCBI Taxonomy" id="400727"/>
    <lineage>
        <taxon>Eukaryota</taxon>
        <taxon>Metazoa</taxon>
        <taxon>Spiralia</taxon>
        <taxon>Lophotrochozoa</taxon>
        <taxon>Mollusca</taxon>
        <taxon>Gastropoda</taxon>
        <taxon>Caenogastropoda</taxon>
        <taxon>Architaenioglossa</taxon>
        <taxon>Ampullarioidea</taxon>
        <taxon>Ampullariidae</taxon>
        <taxon>Pomacea</taxon>
    </lineage>
</organism>
<evidence type="ECO:0000256" key="1">
    <source>
        <dbReference type="SAM" id="Phobius"/>
    </source>
</evidence>
<sequence>MEVGLLEKWRRKWWSVTDTCQAEQDSLVNSVNSLELDSTAGPFILYGAATALALLLLLGERAVRTVWPAVRAMVTRPAVEV</sequence>
<keyword evidence="3" id="KW-1185">Reference proteome</keyword>
<dbReference type="OrthoDB" id="5984008at2759"/>
<dbReference type="AlphaFoldDB" id="A0A2T7PVX8"/>
<evidence type="ECO:0000313" key="2">
    <source>
        <dbReference type="EMBL" id="PVD37586.1"/>
    </source>
</evidence>
<reference evidence="2 3" key="1">
    <citation type="submission" date="2018-04" db="EMBL/GenBank/DDBJ databases">
        <title>The genome of golden apple snail Pomacea canaliculata provides insight into stress tolerance and invasive adaptation.</title>
        <authorList>
            <person name="Liu C."/>
            <person name="Liu B."/>
            <person name="Ren Y."/>
            <person name="Zhang Y."/>
            <person name="Wang H."/>
            <person name="Li S."/>
            <person name="Jiang F."/>
            <person name="Yin L."/>
            <person name="Zhang G."/>
            <person name="Qian W."/>
            <person name="Fan W."/>
        </authorList>
    </citation>
    <scope>NUCLEOTIDE SEQUENCE [LARGE SCALE GENOMIC DNA]</scope>
    <source>
        <strain evidence="2">SZHN2017</strain>
        <tissue evidence="2">Muscle</tissue>
    </source>
</reference>
<keyword evidence="1" id="KW-0472">Membrane</keyword>
<proteinExistence type="predicted"/>
<name>A0A2T7PVX8_POMCA</name>
<feature type="transmembrane region" description="Helical" evidence="1">
    <location>
        <begin position="43"/>
        <end position="63"/>
    </location>
</feature>
<keyword evidence="1" id="KW-0812">Transmembrane</keyword>
<gene>
    <name evidence="2" type="ORF">C0Q70_00182</name>
</gene>
<dbReference type="Proteomes" id="UP000245119">
    <property type="component" value="Linkage Group LG1"/>
</dbReference>
<protein>
    <submittedName>
        <fullName evidence="2">Uncharacterized protein</fullName>
    </submittedName>
</protein>
<evidence type="ECO:0000313" key="3">
    <source>
        <dbReference type="Proteomes" id="UP000245119"/>
    </source>
</evidence>